<evidence type="ECO:0000256" key="1">
    <source>
        <dbReference type="SAM" id="MobiDB-lite"/>
    </source>
</evidence>
<protein>
    <submittedName>
        <fullName evidence="3">Uncharacterized protein</fullName>
    </submittedName>
</protein>
<dbReference type="AlphaFoldDB" id="A0A915KZU6"/>
<sequence>MKNFPIFAKEFRCQLGSSTLAPMKICSIWGDGIEESPCDLQKTDCPLRSVLRKNRNIELVVEQKVQKLFLPEIPPEMRTANKTAKPQPTTMVKMSFTPEL</sequence>
<name>A0A915KZU6_ROMCU</name>
<proteinExistence type="predicted"/>
<dbReference type="Proteomes" id="UP000887565">
    <property type="component" value="Unplaced"/>
</dbReference>
<organism evidence="2 3">
    <name type="scientific">Romanomermis culicivorax</name>
    <name type="common">Nematode worm</name>
    <dbReference type="NCBI Taxonomy" id="13658"/>
    <lineage>
        <taxon>Eukaryota</taxon>
        <taxon>Metazoa</taxon>
        <taxon>Ecdysozoa</taxon>
        <taxon>Nematoda</taxon>
        <taxon>Enoplea</taxon>
        <taxon>Dorylaimia</taxon>
        <taxon>Mermithida</taxon>
        <taxon>Mermithoidea</taxon>
        <taxon>Mermithidae</taxon>
        <taxon>Romanomermis</taxon>
    </lineage>
</organism>
<dbReference type="WBParaSite" id="nRc.2.0.1.t44352-RA">
    <property type="protein sequence ID" value="nRc.2.0.1.t44352-RA"/>
    <property type="gene ID" value="nRc.2.0.1.g44352"/>
</dbReference>
<accession>A0A915KZU6</accession>
<reference evidence="3" key="1">
    <citation type="submission" date="2022-11" db="UniProtKB">
        <authorList>
            <consortium name="WormBaseParasite"/>
        </authorList>
    </citation>
    <scope>IDENTIFICATION</scope>
</reference>
<feature type="compositionally biased region" description="Polar residues" evidence="1">
    <location>
        <begin position="80"/>
        <end position="92"/>
    </location>
</feature>
<keyword evidence="2" id="KW-1185">Reference proteome</keyword>
<evidence type="ECO:0000313" key="3">
    <source>
        <dbReference type="WBParaSite" id="nRc.2.0.1.t44352-RA"/>
    </source>
</evidence>
<evidence type="ECO:0000313" key="2">
    <source>
        <dbReference type="Proteomes" id="UP000887565"/>
    </source>
</evidence>
<feature type="region of interest" description="Disordered" evidence="1">
    <location>
        <begin position="79"/>
        <end position="100"/>
    </location>
</feature>